<sequence length="24" mass="2781">MFSCLKSLNINLWNDKQRICALAV</sequence>
<organism evidence="1 2">
    <name type="scientific">Tetranychus urticae</name>
    <name type="common">Two-spotted spider mite</name>
    <dbReference type="NCBI Taxonomy" id="32264"/>
    <lineage>
        <taxon>Eukaryota</taxon>
        <taxon>Metazoa</taxon>
        <taxon>Ecdysozoa</taxon>
        <taxon>Arthropoda</taxon>
        <taxon>Chelicerata</taxon>
        <taxon>Arachnida</taxon>
        <taxon>Acari</taxon>
        <taxon>Acariformes</taxon>
        <taxon>Trombidiformes</taxon>
        <taxon>Prostigmata</taxon>
        <taxon>Eleutherengona</taxon>
        <taxon>Raphignathae</taxon>
        <taxon>Tetranychoidea</taxon>
        <taxon>Tetranychidae</taxon>
        <taxon>Tetranychus</taxon>
    </lineage>
</organism>
<reference evidence="2" key="1">
    <citation type="submission" date="2011-08" db="EMBL/GenBank/DDBJ databases">
        <authorList>
            <person name="Rombauts S."/>
        </authorList>
    </citation>
    <scope>NUCLEOTIDE SEQUENCE</scope>
    <source>
        <strain evidence="2">London</strain>
    </source>
</reference>
<accession>T1JUE1</accession>
<keyword evidence="2" id="KW-1185">Reference proteome</keyword>
<evidence type="ECO:0000313" key="1">
    <source>
        <dbReference type="EnsemblMetazoa" id="tetur02g00580.1"/>
    </source>
</evidence>
<proteinExistence type="predicted"/>
<evidence type="ECO:0000313" key="2">
    <source>
        <dbReference type="Proteomes" id="UP000015104"/>
    </source>
</evidence>
<reference evidence="1" key="2">
    <citation type="submission" date="2015-06" db="UniProtKB">
        <authorList>
            <consortium name="EnsemblMetazoa"/>
        </authorList>
    </citation>
    <scope>IDENTIFICATION</scope>
</reference>
<dbReference type="EnsemblMetazoa" id="tetur02g00580.1">
    <property type="protein sequence ID" value="tetur02g00580.1"/>
    <property type="gene ID" value="tetur02g00580"/>
</dbReference>
<dbReference type="HOGENOM" id="CLU_3421512_0_0_1"/>
<dbReference type="AlphaFoldDB" id="T1JUE1"/>
<protein>
    <submittedName>
        <fullName evidence="1">Uncharacterized protein</fullName>
    </submittedName>
</protein>
<dbReference type="Proteomes" id="UP000015104">
    <property type="component" value="Unassembled WGS sequence"/>
</dbReference>
<name>T1JUE1_TETUR</name>
<dbReference type="EMBL" id="CAEY01000777">
    <property type="status" value="NOT_ANNOTATED_CDS"/>
    <property type="molecule type" value="Genomic_DNA"/>
</dbReference>